<keyword evidence="2" id="KW-0964">Secreted</keyword>
<gene>
    <name evidence="5" type="ORF">MELIAE_LOCUS2225</name>
</gene>
<evidence type="ECO:0000313" key="6">
    <source>
        <dbReference type="Proteomes" id="UP001154078"/>
    </source>
</evidence>
<name>A0A9P0AWB9_BRAAE</name>
<evidence type="ECO:0000256" key="2">
    <source>
        <dbReference type="ARBA" id="ARBA00022525"/>
    </source>
</evidence>
<sequence length="141" mass="15864">MKVIFVVALVFAVAYSADEKNEAEKSEDRPKIFKRLIPADVLRDFPGMCFASNLCAPVEVGKTWELIKFCGRSTCLRERVKPPQGLVELIEDCGPLPWANPKCKLDEEKTNKSAAFPDCCPQFICEEGAKLEFPETTEFPF</sequence>
<reference evidence="5" key="1">
    <citation type="submission" date="2021-12" db="EMBL/GenBank/DDBJ databases">
        <authorList>
            <person name="King R."/>
        </authorList>
    </citation>
    <scope>NUCLEOTIDE SEQUENCE</scope>
</reference>
<organism evidence="5 6">
    <name type="scientific">Brassicogethes aeneus</name>
    <name type="common">Rape pollen beetle</name>
    <name type="synonym">Meligethes aeneus</name>
    <dbReference type="NCBI Taxonomy" id="1431903"/>
    <lineage>
        <taxon>Eukaryota</taxon>
        <taxon>Metazoa</taxon>
        <taxon>Ecdysozoa</taxon>
        <taxon>Arthropoda</taxon>
        <taxon>Hexapoda</taxon>
        <taxon>Insecta</taxon>
        <taxon>Pterygota</taxon>
        <taxon>Neoptera</taxon>
        <taxon>Endopterygota</taxon>
        <taxon>Coleoptera</taxon>
        <taxon>Polyphaga</taxon>
        <taxon>Cucujiformia</taxon>
        <taxon>Nitidulidae</taxon>
        <taxon>Meligethinae</taxon>
        <taxon>Brassicogethes</taxon>
    </lineage>
</organism>
<dbReference type="InterPro" id="IPR029277">
    <property type="entry name" value="SVWC_dom"/>
</dbReference>
<dbReference type="Pfam" id="PF15430">
    <property type="entry name" value="SVWC"/>
    <property type="match status" value="1"/>
</dbReference>
<feature type="domain" description="Single" evidence="4">
    <location>
        <begin position="49"/>
        <end position="125"/>
    </location>
</feature>
<evidence type="ECO:0000256" key="3">
    <source>
        <dbReference type="SAM" id="SignalP"/>
    </source>
</evidence>
<keyword evidence="6" id="KW-1185">Reference proteome</keyword>
<keyword evidence="3" id="KW-0732">Signal</keyword>
<dbReference type="AlphaFoldDB" id="A0A9P0AWB9"/>
<protein>
    <recommendedName>
        <fullName evidence="4">Single domain-containing protein</fullName>
    </recommendedName>
</protein>
<feature type="chain" id="PRO_5040486025" description="Single domain-containing protein" evidence="3">
    <location>
        <begin position="17"/>
        <end position="141"/>
    </location>
</feature>
<evidence type="ECO:0000256" key="1">
    <source>
        <dbReference type="ARBA" id="ARBA00004613"/>
    </source>
</evidence>
<evidence type="ECO:0000259" key="4">
    <source>
        <dbReference type="SMART" id="SM01318"/>
    </source>
</evidence>
<dbReference type="OrthoDB" id="6329054at2759"/>
<evidence type="ECO:0000313" key="5">
    <source>
        <dbReference type="EMBL" id="CAH0548858.1"/>
    </source>
</evidence>
<accession>A0A9P0AWB9</accession>
<dbReference type="GO" id="GO:0005576">
    <property type="term" value="C:extracellular region"/>
    <property type="evidence" value="ECO:0007669"/>
    <property type="project" value="UniProtKB-SubCell"/>
</dbReference>
<dbReference type="SMART" id="SM01318">
    <property type="entry name" value="SVWC"/>
    <property type="match status" value="1"/>
</dbReference>
<proteinExistence type="predicted"/>
<feature type="signal peptide" evidence="3">
    <location>
        <begin position="1"/>
        <end position="16"/>
    </location>
</feature>
<dbReference type="Proteomes" id="UP001154078">
    <property type="component" value="Chromosome 10"/>
</dbReference>
<comment type="subcellular location">
    <subcellularLocation>
        <location evidence="1">Secreted</location>
    </subcellularLocation>
</comment>
<dbReference type="EMBL" id="OV121141">
    <property type="protein sequence ID" value="CAH0548858.1"/>
    <property type="molecule type" value="Genomic_DNA"/>
</dbReference>
<feature type="non-terminal residue" evidence="5">
    <location>
        <position position="141"/>
    </location>
</feature>